<keyword evidence="2" id="KW-0862">Zinc</keyword>
<dbReference type="AlphaFoldDB" id="A0A8B9VAI9"/>
<dbReference type="GO" id="GO:0055117">
    <property type="term" value="P:regulation of cardiac muscle contraction"/>
    <property type="evidence" value="ECO:0007669"/>
    <property type="project" value="TreeGrafter"/>
</dbReference>
<feature type="compositionally biased region" description="Polar residues" evidence="5">
    <location>
        <begin position="58"/>
        <end position="67"/>
    </location>
</feature>
<evidence type="ECO:0000256" key="5">
    <source>
        <dbReference type="SAM" id="MobiDB-lite"/>
    </source>
</evidence>
<evidence type="ECO:0000313" key="7">
    <source>
        <dbReference type="Ensembl" id="ENSAZOP00000021579.1"/>
    </source>
</evidence>
<dbReference type="PANTHER" id="PTHR22635:SF0">
    <property type="entry name" value="RING FINGER PROTEIN 207"/>
    <property type="match status" value="1"/>
</dbReference>
<organism evidence="7 8">
    <name type="scientific">Anas zonorhyncha</name>
    <name type="common">Eastern spot-billed duck</name>
    <dbReference type="NCBI Taxonomy" id="75864"/>
    <lineage>
        <taxon>Eukaryota</taxon>
        <taxon>Metazoa</taxon>
        <taxon>Chordata</taxon>
        <taxon>Craniata</taxon>
        <taxon>Vertebrata</taxon>
        <taxon>Euteleostomi</taxon>
        <taxon>Archelosauria</taxon>
        <taxon>Archosauria</taxon>
        <taxon>Dinosauria</taxon>
        <taxon>Saurischia</taxon>
        <taxon>Theropoda</taxon>
        <taxon>Coelurosauria</taxon>
        <taxon>Aves</taxon>
        <taxon>Neognathae</taxon>
        <taxon>Galloanserae</taxon>
        <taxon>Anseriformes</taxon>
        <taxon>Anatidae</taxon>
        <taxon>Anatinae</taxon>
        <taxon>Anas</taxon>
    </lineage>
</organism>
<dbReference type="Gene3D" id="3.30.160.60">
    <property type="entry name" value="Classic Zinc Finger"/>
    <property type="match status" value="1"/>
</dbReference>
<feature type="region of interest" description="Disordered" evidence="5">
    <location>
        <begin position="263"/>
        <end position="317"/>
    </location>
</feature>
<name>A0A8B9VAI9_9AVES</name>
<sequence length="889" mass="96685">MGTHHHWGHPETGDTPPWGHHITGDSSPWGHRVTGDTPPWGHPITGDPPTRGHPVLGDTTTEDTPSLGTPHYGVPPIPGDTSPQGTPHLGRHLPMGTPCPGGHLHGGHPITGDILPGGHPACVGQGGSHPGTAPVEERSPPGGPFPGTPGACPPAAGSSLPKNSQPVPGPRLPGSAGAGRRGWGPGPGSPRWEPRGWPGASSPRWGAARSWRRAPGTRWCACCATSPSSTPACSTATTISVPAACAAAPPTAACAAPSAGKARGRGHAWAPPRTGTRGPQPRPRTVPTWALRKGWGRALSPSPSPSRRHPSVVRGGTGLPPVDRLLQFLVDSSADGEEDVQCANCDRRCAKADLDAMCFCNTCSQPLCAPCREETHRAKVFARHEIVSLSKRTKEIHKKCPLHEEPYIMFSTEKKSMLCINCFRDMQGESRAHCIDIETAYVQGCEKLDQAVLAVKELQTSTREAIVLLKAMIEEVRNSASQEETAINALFSGMQEQLSERKKALLKAVQSQHEEKEKAFREQLAHLASLLPTLQVHLVICSAFLSSANKAEFLDLGYQLMERLQRIVKLPHRLRPAQTSKINTEYRAEFARCLEPLLMLTPRRSVVGSAGGIGPGIAGTNMIPVGQSSKTLMVPGCPPSGDKMSTGSMVRKPTLHRYISTKVLLAEGRETPFAEHCRNYENTYRMLQTEIQGLKDQVQELHRDLTKHHSLIRTEIMSEILQKSLQMDVQIAAHYSSVEMMRSVFEEVWEETYQRVANEQEIYEAQLHDLLQLRQENSCLTTITKQIAPYVRSIAKVKERLEPRLQEPREPKDEHTQTLLRIEDSSEAAQRDGSPGSKESREQALGSRGGGRTPTFAPEDPLLKNEERCQSKQRSGTEGSAREDPTASS</sequence>
<dbReference type="GO" id="GO:0008270">
    <property type="term" value="F:zinc ion binding"/>
    <property type="evidence" value="ECO:0007669"/>
    <property type="project" value="UniProtKB-KW"/>
</dbReference>
<reference evidence="7" key="1">
    <citation type="submission" date="2025-08" db="UniProtKB">
        <authorList>
            <consortium name="Ensembl"/>
        </authorList>
    </citation>
    <scope>IDENTIFICATION</scope>
</reference>
<feature type="region of interest" description="Disordered" evidence="5">
    <location>
        <begin position="802"/>
        <end position="889"/>
    </location>
</feature>
<feature type="domain" description="B box-type" evidence="6">
    <location>
        <begin position="337"/>
        <end position="389"/>
    </location>
</feature>
<evidence type="ECO:0000256" key="4">
    <source>
        <dbReference type="SAM" id="Coils"/>
    </source>
</evidence>
<dbReference type="Proteomes" id="UP000694549">
    <property type="component" value="Unplaced"/>
</dbReference>
<dbReference type="GO" id="GO:0030544">
    <property type="term" value="F:Hsp70 protein binding"/>
    <property type="evidence" value="ECO:0007669"/>
    <property type="project" value="InterPro"/>
</dbReference>
<dbReference type="InterPro" id="IPR039320">
    <property type="entry name" value="RNF207"/>
</dbReference>
<evidence type="ECO:0000256" key="2">
    <source>
        <dbReference type="ARBA" id="ARBA00022833"/>
    </source>
</evidence>
<feature type="compositionally biased region" description="Basic and acidic residues" evidence="5">
    <location>
        <begin position="802"/>
        <end position="824"/>
    </location>
</feature>
<accession>A0A8B9VAI9</accession>
<dbReference type="InterPro" id="IPR000315">
    <property type="entry name" value="Znf_B-box"/>
</dbReference>
<keyword evidence="1 3" id="KW-0863">Zinc-finger</keyword>
<dbReference type="Ensembl" id="ENSAZOT00000023188.1">
    <property type="protein sequence ID" value="ENSAZOP00000021579.1"/>
    <property type="gene ID" value="ENSAZOG00000013966.1"/>
</dbReference>
<feature type="compositionally biased region" description="Low complexity" evidence="5">
    <location>
        <begin position="271"/>
        <end position="288"/>
    </location>
</feature>
<proteinExistence type="predicted"/>
<dbReference type="Gene3D" id="1.20.58.1540">
    <property type="entry name" value="Actin interacting protein 3, C-terminal domain"/>
    <property type="match status" value="1"/>
</dbReference>
<feature type="compositionally biased region" description="Low complexity" evidence="5">
    <location>
        <begin position="189"/>
        <end position="199"/>
    </location>
</feature>
<dbReference type="GO" id="GO:1901207">
    <property type="term" value="P:regulation of heart looping"/>
    <property type="evidence" value="ECO:0007669"/>
    <property type="project" value="TreeGrafter"/>
</dbReference>
<evidence type="ECO:0000256" key="3">
    <source>
        <dbReference type="PROSITE-ProRule" id="PRU00024"/>
    </source>
</evidence>
<dbReference type="PROSITE" id="PS50119">
    <property type="entry name" value="ZF_BBOX"/>
    <property type="match status" value="1"/>
</dbReference>
<feature type="compositionally biased region" description="Basic and acidic residues" evidence="5">
    <location>
        <begin position="861"/>
        <end position="870"/>
    </location>
</feature>
<feature type="region of interest" description="Disordered" evidence="5">
    <location>
        <begin position="1"/>
        <end position="88"/>
    </location>
</feature>
<keyword evidence="1 3" id="KW-0479">Metal-binding</keyword>
<dbReference type="CDD" id="cd19814">
    <property type="entry name" value="Bbox1_RNF207-like"/>
    <property type="match status" value="1"/>
</dbReference>
<dbReference type="PANTHER" id="PTHR22635">
    <property type="entry name" value="RING FINGER PROTEIN 207"/>
    <property type="match status" value="1"/>
</dbReference>
<feature type="coiled-coil region" evidence="4">
    <location>
        <begin position="677"/>
        <end position="704"/>
    </location>
</feature>
<evidence type="ECO:0000259" key="6">
    <source>
        <dbReference type="PROSITE" id="PS50119"/>
    </source>
</evidence>
<keyword evidence="8" id="KW-1185">Reference proteome</keyword>
<dbReference type="GO" id="GO:0048471">
    <property type="term" value="C:perinuclear region of cytoplasm"/>
    <property type="evidence" value="ECO:0007669"/>
    <property type="project" value="TreeGrafter"/>
</dbReference>
<keyword evidence="4" id="KW-0175">Coiled coil</keyword>
<feature type="region of interest" description="Disordered" evidence="5">
    <location>
        <begin position="120"/>
        <end position="208"/>
    </location>
</feature>
<feature type="compositionally biased region" description="Gly residues" evidence="5">
    <location>
        <begin position="176"/>
        <end position="186"/>
    </location>
</feature>
<evidence type="ECO:0000256" key="1">
    <source>
        <dbReference type="ARBA" id="ARBA00022771"/>
    </source>
</evidence>
<evidence type="ECO:0000313" key="8">
    <source>
        <dbReference type="Proteomes" id="UP000694549"/>
    </source>
</evidence>
<reference evidence="7" key="2">
    <citation type="submission" date="2025-09" db="UniProtKB">
        <authorList>
            <consortium name="Ensembl"/>
        </authorList>
    </citation>
    <scope>IDENTIFICATION</scope>
</reference>
<feature type="compositionally biased region" description="Low complexity" evidence="5">
    <location>
        <begin position="148"/>
        <end position="161"/>
    </location>
</feature>
<dbReference type="GO" id="GO:0044325">
    <property type="term" value="F:transmembrane transporter binding"/>
    <property type="evidence" value="ECO:0007669"/>
    <property type="project" value="TreeGrafter"/>
</dbReference>
<protein>
    <submittedName>
        <fullName evidence="7">Ring finger protein 207</fullName>
    </submittedName>
</protein>
<feature type="compositionally biased region" description="Basic and acidic residues" evidence="5">
    <location>
        <begin position="880"/>
        <end position="889"/>
    </location>
</feature>